<feature type="transmembrane region" description="Helical" evidence="11">
    <location>
        <begin position="233"/>
        <end position="253"/>
    </location>
</feature>
<dbReference type="EMBL" id="AP024233">
    <property type="protein sequence ID" value="BCO09935.1"/>
    <property type="molecule type" value="Genomic_DNA"/>
</dbReference>
<comment type="similarity">
    <text evidence="3 11">Belongs to the peptidase M50B family.</text>
</comment>
<dbReference type="SUPFAM" id="SSF50156">
    <property type="entry name" value="PDZ domain-like"/>
    <property type="match status" value="1"/>
</dbReference>
<dbReference type="PANTHER" id="PTHR42837">
    <property type="entry name" value="REGULATOR OF SIGMA-E PROTEASE RSEP"/>
    <property type="match status" value="1"/>
</dbReference>
<dbReference type="AlphaFoldDB" id="A0A915UAT9"/>
<evidence type="ECO:0000256" key="3">
    <source>
        <dbReference type="ARBA" id="ARBA00007931"/>
    </source>
</evidence>
<dbReference type="CDD" id="cd23081">
    <property type="entry name" value="cpPDZ_EcRseP-like"/>
    <property type="match status" value="1"/>
</dbReference>
<dbReference type="GO" id="GO:0016020">
    <property type="term" value="C:membrane"/>
    <property type="evidence" value="ECO:0007669"/>
    <property type="project" value="UniProtKB-SubCell"/>
</dbReference>
<dbReference type="SMART" id="SM00228">
    <property type="entry name" value="PDZ"/>
    <property type="match status" value="1"/>
</dbReference>
<evidence type="ECO:0000256" key="9">
    <source>
        <dbReference type="ARBA" id="ARBA00023049"/>
    </source>
</evidence>
<dbReference type="CDD" id="cd06163">
    <property type="entry name" value="S2P-M50_PDZ_RseP-like"/>
    <property type="match status" value="1"/>
</dbReference>
<keyword evidence="14" id="KW-1185">Reference proteome</keyword>
<feature type="transmembrane region" description="Helical" evidence="11">
    <location>
        <begin position="94"/>
        <end position="119"/>
    </location>
</feature>
<dbReference type="InterPro" id="IPR008915">
    <property type="entry name" value="Peptidase_M50"/>
</dbReference>
<dbReference type="KEGG" id="ddu:GF1_23110"/>
<keyword evidence="7 11" id="KW-0862">Zinc</keyword>
<dbReference type="Pfam" id="PF02163">
    <property type="entry name" value="Peptidase_M50"/>
    <property type="match status" value="1"/>
</dbReference>
<feature type="transmembrane region" description="Helical" evidence="11">
    <location>
        <begin position="334"/>
        <end position="355"/>
    </location>
</feature>
<dbReference type="EC" id="3.4.24.-" evidence="11"/>
<evidence type="ECO:0000256" key="2">
    <source>
        <dbReference type="ARBA" id="ARBA00004141"/>
    </source>
</evidence>
<dbReference type="Gene3D" id="2.30.42.10">
    <property type="match status" value="1"/>
</dbReference>
<feature type="domain" description="PDZ" evidence="12">
    <location>
        <begin position="130"/>
        <end position="183"/>
    </location>
</feature>
<organism evidence="13 14">
    <name type="scientific">Desulfolithobacter dissulfuricans</name>
    <dbReference type="NCBI Taxonomy" id="2795293"/>
    <lineage>
        <taxon>Bacteria</taxon>
        <taxon>Pseudomonadati</taxon>
        <taxon>Thermodesulfobacteriota</taxon>
        <taxon>Desulfobulbia</taxon>
        <taxon>Desulfobulbales</taxon>
        <taxon>Desulfobulbaceae</taxon>
        <taxon>Desulfolithobacter</taxon>
    </lineage>
</organism>
<dbReference type="InterPro" id="IPR036034">
    <property type="entry name" value="PDZ_sf"/>
</dbReference>
<keyword evidence="11" id="KW-0479">Metal-binding</keyword>
<dbReference type="GO" id="GO:0004222">
    <property type="term" value="F:metalloendopeptidase activity"/>
    <property type="evidence" value="ECO:0007669"/>
    <property type="project" value="InterPro"/>
</dbReference>
<evidence type="ECO:0000313" key="14">
    <source>
        <dbReference type="Proteomes" id="UP001063350"/>
    </source>
</evidence>
<dbReference type="Proteomes" id="UP001063350">
    <property type="component" value="Chromosome"/>
</dbReference>
<dbReference type="RefSeq" id="WP_267926674.1">
    <property type="nucleotide sequence ID" value="NZ_AP024233.1"/>
</dbReference>
<dbReference type="PROSITE" id="PS50106">
    <property type="entry name" value="PDZ"/>
    <property type="match status" value="1"/>
</dbReference>
<dbReference type="GO" id="GO:0046872">
    <property type="term" value="F:metal ion binding"/>
    <property type="evidence" value="ECO:0007669"/>
    <property type="project" value="UniProtKB-KW"/>
</dbReference>
<keyword evidence="6 11" id="KW-0378">Hydrolase</keyword>
<dbReference type="Pfam" id="PF17820">
    <property type="entry name" value="PDZ_6"/>
    <property type="match status" value="1"/>
</dbReference>
<evidence type="ECO:0000256" key="8">
    <source>
        <dbReference type="ARBA" id="ARBA00022989"/>
    </source>
</evidence>
<evidence type="ECO:0000256" key="6">
    <source>
        <dbReference type="ARBA" id="ARBA00022801"/>
    </source>
</evidence>
<gene>
    <name evidence="13" type="primary">rseP</name>
    <name evidence="13" type="ORF">GF1_23110</name>
</gene>
<sequence length="361" mass="40120">MNSLISFILVLGVLIFVHELGHFLFAKLFGVRVLKFSLGFGNKVIGKKWGETEYLISAFPLGGYVKMYGEQPGEEIPPEDRARSFSHKPVWQRFGIVFGGPLFNLLFAVLLFAAMFLAVGLPEPVDTTRIGQVAPGSAAERAGIQPGDEVLAINGQQTTSWQDVSRLIRESGGRKVVLRIKRGSEELTITATPAMEKVKNLFGEEVGERYMLGITRDDQLVYKKSGLAESIKAAFIQTWNLIYLTVLGIIKIFQRVVPATELGGPIRIAEIAGQQLEAGWMNLLYFMGLLSVNLGVLNLLPVPVLDGGHLVFLTLEGIRRRPLSEQAMEWSQKIGIMLLGTLMLFVFYNDILRIIQRWTSP</sequence>
<feature type="transmembrane region" description="Helical" evidence="11">
    <location>
        <begin position="283"/>
        <end position="313"/>
    </location>
</feature>
<dbReference type="GO" id="GO:0006508">
    <property type="term" value="P:proteolysis"/>
    <property type="evidence" value="ECO:0007669"/>
    <property type="project" value="UniProtKB-KW"/>
</dbReference>
<evidence type="ECO:0000256" key="4">
    <source>
        <dbReference type="ARBA" id="ARBA00022670"/>
    </source>
</evidence>
<proteinExistence type="inferred from homology"/>
<evidence type="ECO:0000256" key="5">
    <source>
        <dbReference type="ARBA" id="ARBA00022692"/>
    </source>
</evidence>
<keyword evidence="10 11" id="KW-0472">Membrane</keyword>
<evidence type="ECO:0000256" key="7">
    <source>
        <dbReference type="ARBA" id="ARBA00022833"/>
    </source>
</evidence>
<comment type="subcellular location">
    <subcellularLocation>
        <location evidence="2">Membrane</location>
        <topology evidence="2">Multi-pass membrane protein</topology>
    </subcellularLocation>
</comment>
<dbReference type="PANTHER" id="PTHR42837:SF2">
    <property type="entry name" value="MEMBRANE METALLOPROTEASE ARASP2, CHLOROPLASTIC-RELATED"/>
    <property type="match status" value="1"/>
</dbReference>
<evidence type="ECO:0000256" key="10">
    <source>
        <dbReference type="ARBA" id="ARBA00023136"/>
    </source>
</evidence>
<keyword evidence="9 11" id="KW-0482">Metalloprotease</keyword>
<keyword evidence="8 11" id="KW-1133">Transmembrane helix</keyword>
<evidence type="ECO:0000256" key="1">
    <source>
        <dbReference type="ARBA" id="ARBA00001947"/>
    </source>
</evidence>
<dbReference type="NCBIfam" id="TIGR00054">
    <property type="entry name" value="RIP metalloprotease RseP"/>
    <property type="match status" value="1"/>
</dbReference>
<evidence type="ECO:0000259" key="12">
    <source>
        <dbReference type="PROSITE" id="PS50106"/>
    </source>
</evidence>
<name>A0A915UAT9_9BACT</name>
<protein>
    <recommendedName>
        <fullName evidence="11">Zinc metalloprotease</fullName>
        <ecNumber evidence="11">3.4.24.-</ecNumber>
    </recommendedName>
</protein>
<comment type="cofactor">
    <cofactor evidence="1 11">
        <name>Zn(2+)</name>
        <dbReference type="ChEBI" id="CHEBI:29105"/>
    </cofactor>
</comment>
<reference evidence="13" key="1">
    <citation type="submission" date="2020-12" db="EMBL/GenBank/DDBJ databases">
        <title>Desulfobium dissulfuricans gen. nov., sp. nov., a novel mesophilic, sulfate-reducing bacterium isolated from a deep-sea hydrothermal vent.</title>
        <authorList>
            <person name="Hashimoto Y."/>
            <person name="Tame A."/>
            <person name="Sawayama S."/>
            <person name="Miyazaki J."/>
            <person name="Takai K."/>
            <person name="Nakagawa S."/>
        </authorList>
    </citation>
    <scope>NUCLEOTIDE SEQUENCE</scope>
    <source>
        <strain evidence="13">GF1</strain>
    </source>
</reference>
<dbReference type="InterPro" id="IPR041489">
    <property type="entry name" value="PDZ_6"/>
</dbReference>
<dbReference type="InterPro" id="IPR001478">
    <property type="entry name" value="PDZ"/>
</dbReference>
<dbReference type="InterPro" id="IPR004387">
    <property type="entry name" value="Pept_M50_Zn"/>
</dbReference>
<keyword evidence="5 11" id="KW-0812">Transmembrane</keyword>
<evidence type="ECO:0000313" key="13">
    <source>
        <dbReference type="EMBL" id="BCO09935.1"/>
    </source>
</evidence>
<accession>A0A915UAT9</accession>
<keyword evidence="4" id="KW-0645">Protease</keyword>
<evidence type="ECO:0000256" key="11">
    <source>
        <dbReference type="RuleBase" id="RU362031"/>
    </source>
</evidence>